<accession>A0AC35GQU3</accession>
<proteinExistence type="predicted"/>
<dbReference type="Proteomes" id="UP000887580">
    <property type="component" value="Unplaced"/>
</dbReference>
<sequence>MLDCTSESIFPDHFMQLVVTLNYWILATSYFGISVLTCYAVRLPLRYKLGLSMGRVTRAITFGWIIMIVILVCAFKAG</sequence>
<reference evidence="2" key="1">
    <citation type="submission" date="2022-11" db="UniProtKB">
        <authorList>
            <consortium name="WormBaseParasite"/>
        </authorList>
    </citation>
    <scope>IDENTIFICATION</scope>
</reference>
<dbReference type="WBParaSite" id="PS1159_v2.g7481.t1">
    <property type="protein sequence ID" value="PS1159_v2.g7481.t1"/>
    <property type="gene ID" value="PS1159_v2.g7481"/>
</dbReference>
<evidence type="ECO:0000313" key="2">
    <source>
        <dbReference type="WBParaSite" id="PS1159_v2.g7481.t1"/>
    </source>
</evidence>
<name>A0AC35GQU3_9BILA</name>
<protein>
    <submittedName>
        <fullName evidence="2">G-protein coupled receptors family 1 profile domain-containing protein</fullName>
    </submittedName>
</protein>
<evidence type="ECO:0000313" key="1">
    <source>
        <dbReference type="Proteomes" id="UP000887580"/>
    </source>
</evidence>
<organism evidence="1 2">
    <name type="scientific">Panagrolaimus sp. PS1159</name>
    <dbReference type="NCBI Taxonomy" id="55785"/>
    <lineage>
        <taxon>Eukaryota</taxon>
        <taxon>Metazoa</taxon>
        <taxon>Ecdysozoa</taxon>
        <taxon>Nematoda</taxon>
        <taxon>Chromadorea</taxon>
        <taxon>Rhabditida</taxon>
        <taxon>Tylenchina</taxon>
        <taxon>Panagrolaimomorpha</taxon>
        <taxon>Panagrolaimoidea</taxon>
        <taxon>Panagrolaimidae</taxon>
        <taxon>Panagrolaimus</taxon>
    </lineage>
</organism>